<dbReference type="SMART" id="SM00220">
    <property type="entry name" value="S_TKc"/>
    <property type="match status" value="1"/>
</dbReference>
<dbReference type="Pfam" id="PF13768">
    <property type="entry name" value="VWA_3"/>
    <property type="match status" value="1"/>
</dbReference>
<accession>A0A3B6ITY4</accession>
<evidence type="ECO:0000313" key="8">
    <source>
        <dbReference type="EnsemblPlants" id="TraesCS4B02G301100.1"/>
    </source>
</evidence>
<dbReference type="STRING" id="4565.A0A3B6ITY4"/>
<dbReference type="InterPro" id="IPR008271">
    <property type="entry name" value="Ser/Thr_kinase_AS"/>
</dbReference>
<keyword evidence="1" id="KW-0808">Transferase</keyword>
<dbReference type="InterPro" id="IPR036465">
    <property type="entry name" value="vWFA_dom_sf"/>
</dbReference>
<evidence type="ECO:0000313" key="9">
    <source>
        <dbReference type="Proteomes" id="UP000019116"/>
    </source>
</evidence>
<dbReference type="InterPro" id="IPR017441">
    <property type="entry name" value="Protein_kinase_ATP_BS"/>
</dbReference>
<dbReference type="Gramene" id="TraesCS4B02G301100.1">
    <property type="protein sequence ID" value="TraesCS4B02G301100.1"/>
    <property type="gene ID" value="TraesCS4B02G301100"/>
</dbReference>
<dbReference type="PANTHER" id="PTHR45707:SF76">
    <property type="entry name" value="PROTEIN KINASE DOMAIN-CONTAINING PROTEIN"/>
    <property type="match status" value="1"/>
</dbReference>
<protein>
    <recommendedName>
        <fullName evidence="7">Protein kinase domain-containing protein</fullName>
    </recommendedName>
</protein>
<dbReference type="Gramene" id="TraesWEE_scaffold_033583_01G000100.1">
    <property type="protein sequence ID" value="TraesWEE_scaffold_033583_01G000100.1"/>
    <property type="gene ID" value="TraesWEE_scaffold_033583_01G000100"/>
</dbReference>
<reference evidence="8" key="2">
    <citation type="submission" date="2018-10" db="UniProtKB">
        <authorList>
            <consortium name="EnsemblPlants"/>
        </authorList>
    </citation>
    <scope>IDENTIFICATION</scope>
</reference>
<keyword evidence="2 5" id="KW-0547">Nucleotide-binding</keyword>
<dbReference type="PANTHER" id="PTHR45707">
    <property type="entry name" value="C2 CALCIUM/LIPID-BINDING PLANT PHOSPHORIBOSYLTRANSFERASE FAMILY PROTEIN"/>
    <property type="match status" value="1"/>
</dbReference>
<sequence length="799" mass="89622">MASQRSESDGAPHSARSIMLSSSSSRSSSSRDSDMASKLQNATCLSIRVLQEITDNFSNERKIGQGAYGEVYVAEAENGENVAVKMLYNNMPGIDDEQFQREFENLMTLEHQNIVRLVGYCYETQHQPMHYMGRTIFAERTYRALCFEYMENGSLEKHLSDECDGLDWHTRYKIIKGTCEGLKHLHEGLDEPIYHLDLKPDNILLDKNMVPKLADFGLSKLFGDKQTRISHSPIGTIGYLPMEYLHGNIVSNKLDIFSLGVVMIKIIAGRRGYSKSAEMDHQEFLDQVHENWRDRMLKTCQASRQLEAHYEQVNVCTKIALSCMEIDRHKRPNITDIIHQMNDIEAVIDKALSWTGRKYTSMMNGDLVKLEVLTRSDAVPCGERCNEYPILVRVTAPPWRHTEEMPHAGVDLVLVLDLVDGWDRYLMKKAMIVAIDELGPNDRLCIITSGCGHCTMKLTFMSDNGRDVARLMLDELPSGCFNMVDSLREASKILKEREVEEGNGRVGFIMVLLRSGSNEPAILTQKISPHFPVHTLGLGYGGPYSHNAEVGKYLADETSGTYSFIQQLDISEIKEALELFIGGITKVAATSIRVTLTAGEGVAISSIESGGYNSRVNSEEQSGEIDINDIYAGETKNFIVKLKLPEGKGKLVIIGGQYWNLNASKQLLADTDVFISRPRSECSPGKLAMHREVAAELVRVQFAKCISAMLEVDNRSIRYDMELLWEKIRLSEEGQCAPEETLAGLVKAMAEIQKENVQHIGKKLPYVLAWLSCHEWQRATTKGDCSDSGAFMVGPTKMK</sequence>
<dbReference type="Gramene" id="TraesROB_scaffold_017907_01G000100.1">
    <property type="protein sequence ID" value="TraesROB_scaffold_017907_01G000100.1"/>
    <property type="gene ID" value="TraesROB_scaffold_017907_01G000100"/>
</dbReference>
<dbReference type="OMA" id="IGYLPME"/>
<dbReference type="GO" id="GO:0005524">
    <property type="term" value="F:ATP binding"/>
    <property type="evidence" value="ECO:0007669"/>
    <property type="project" value="UniProtKB-UniRule"/>
</dbReference>
<evidence type="ECO:0000256" key="6">
    <source>
        <dbReference type="SAM" id="MobiDB-lite"/>
    </source>
</evidence>
<dbReference type="PROSITE" id="PS00108">
    <property type="entry name" value="PROTEIN_KINASE_ST"/>
    <property type="match status" value="1"/>
</dbReference>
<organism evidence="8">
    <name type="scientific">Triticum aestivum</name>
    <name type="common">Wheat</name>
    <dbReference type="NCBI Taxonomy" id="4565"/>
    <lineage>
        <taxon>Eukaryota</taxon>
        <taxon>Viridiplantae</taxon>
        <taxon>Streptophyta</taxon>
        <taxon>Embryophyta</taxon>
        <taxon>Tracheophyta</taxon>
        <taxon>Spermatophyta</taxon>
        <taxon>Magnoliopsida</taxon>
        <taxon>Liliopsida</taxon>
        <taxon>Poales</taxon>
        <taxon>Poaceae</taxon>
        <taxon>BOP clade</taxon>
        <taxon>Pooideae</taxon>
        <taxon>Triticodae</taxon>
        <taxon>Triticeae</taxon>
        <taxon>Triticinae</taxon>
        <taxon>Triticum</taxon>
    </lineage>
</organism>
<dbReference type="Proteomes" id="UP000019116">
    <property type="component" value="Chromosome 4B"/>
</dbReference>
<evidence type="ECO:0000256" key="3">
    <source>
        <dbReference type="ARBA" id="ARBA00022777"/>
    </source>
</evidence>
<dbReference type="Gene3D" id="3.30.200.20">
    <property type="entry name" value="Phosphorylase Kinase, domain 1"/>
    <property type="match status" value="1"/>
</dbReference>
<feature type="compositionally biased region" description="Basic and acidic residues" evidence="6">
    <location>
        <begin position="1"/>
        <end position="10"/>
    </location>
</feature>
<evidence type="ECO:0000256" key="1">
    <source>
        <dbReference type="ARBA" id="ARBA00022679"/>
    </source>
</evidence>
<dbReference type="GO" id="GO:0004672">
    <property type="term" value="F:protein kinase activity"/>
    <property type="evidence" value="ECO:0007669"/>
    <property type="project" value="InterPro"/>
</dbReference>
<dbReference type="Gramene" id="TraesCS4B03G0790000.1">
    <property type="protein sequence ID" value="TraesCS4B03G0790000.1.CDS"/>
    <property type="gene ID" value="TraesCS4B03G0790000"/>
</dbReference>
<feature type="domain" description="Protein kinase" evidence="7">
    <location>
        <begin position="57"/>
        <end position="348"/>
    </location>
</feature>
<dbReference type="Gramene" id="TraesCLE_scaffold_014979_01G000100.1">
    <property type="protein sequence ID" value="TraesCLE_scaffold_014979_01G000100.1"/>
    <property type="gene ID" value="TraesCLE_scaffold_014979_01G000100"/>
</dbReference>
<dbReference type="Pfam" id="PF00069">
    <property type="entry name" value="Pkinase"/>
    <property type="match status" value="1"/>
</dbReference>
<name>A0A3B6ITY4_WHEAT</name>
<dbReference type="InterPro" id="IPR000719">
    <property type="entry name" value="Prot_kinase_dom"/>
</dbReference>
<evidence type="ECO:0000259" key="7">
    <source>
        <dbReference type="PROSITE" id="PS50011"/>
    </source>
</evidence>
<dbReference type="Gramene" id="TraesKAR4B01G0395050.1">
    <property type="protein sequence ID" value="cds.TraesKAR4B01G0395050.1"/>
    <property type="gene ID" value="TraesKAR4B01G0395050"/>
</dbReference>
<dbReference type="AlphaFoldDB" id="A0A3B6ITY4"/>
<dbReference type="Gramene" id="TraesCAD_scaffold_015867_01G000100.1">
    <property type="protein sequence ID" value="TraesCAD_scaffold_015867_01G000100.1"/>
    <property type="gene ID" value="TraesCAD_scaffold_015867_01G000100"/>
</dbReference>
<evidence type="ECO:0000256" key="4">
    <source>
        <dbReference type="ARBA" id="ARBA00022840"/>
    </source>
</evidence>
<dbReference type="FunFam" id="1.10.510.10:FF:000625">
    <property type="entry name" value="Cysteine-rich receptor-like protein kinase 6"/>
    <property type="match status" value="1"/>
</dbReference>
<evidence type="ECO:0000256" key="2">
    <source>
        <dbReference type="ARBA" id="ARBA00022741"/>
    </source>
</evidence>
<dbReference type="InterPro" id="IPR002035">
    <property type="entry name" value="VWF_A"/>
</dbReference>
<keyword evidence="3" id="KW-0418">Kinase</keyword>
<dbReference type="EnsemblPlants" id="TraesCS4B02G301100.1">
    <property type="protein sequence ID" value="TraesCS4B02G301100.1"/>
    <property type="gene ID" value="TraesCS4B02G301100"/>
</dbReference>
<feature type="binding site" evidence="5">
    <location>
        <position position="85"/>
    </location>
    <ligand>
        <name>ATP</name>
        <dbReference type="ChEBI" id="CHEBI:30616"/>
    </ligand>
</feature>
<dbReference type="SMR" id="A0A3B6ITY4"/>
<dbReference type="SUPFAM" id="SSF56112">
    <property type="entry name" value="Protein kinase-like (PK-like)"/>
    <property type="match status" value="1"/>
</dbReference>
<feature type="region of interest" description="Disordered" evidence="6">
    <location>
        <begin position="1"/>
        <end position="35"/>
    </location>
</feature>
<dbReference type="PROSITE" id="PS50011">
    <property type="entry name" value="PROTEIN_KINASE_DOM"/>
    <property type="match status" value="1"/>
</dbReference>
<dbReference type="SUPFAM" id="SSF53300">
    <property type="entry name" value="vWA-like"/>
    <property type="match status" value="1"/>
</dbReference>
<dbReference type="InterPro" id="IPR011009">
    <property type="entry name" value="Kinase-like_dom_sf"/>
</dbReference>
<feature type="compositionally biased region" description="Low complexity" evidence="6">
    <location>
        <begin position="14"/>
        <end position="28"/>
    </location>
</feature>
<evidence type="ECO:0000256" key="5">
    <source>
        <dbReference type="PROSITE-ProRule" id="PRU10141"/>
    </source>
</evidence>
<keyword evidence="4 5" id="KW-0067">ATP-binding</keyword>
<proteinExistence type="predicted"/>
<dbReference type="Gene3D" id="1.10.510.10">
    <property type="entry name" value="Transferase(Phosphotransferase) domain 1"/>
    <property type="match status" value="1"/>
</dbReference>
<dbReference type="PROSITE" id="PS00107">
    <property type="entry name" value="PROTEIN_KINASE_ATP"/>
    <property type="match status" value="1"/>
</dbReference>
<reference evidence="8" key="1">
    <citation type="submission" date="2018-08" db="EMBL/GenBank/DDBJ databases">
        <authorList>
            <person name="Rossello M."/>
        </authorList>
    </citation>
    <scope>NUCLEOTIDE SEQUENCE [LARGE SCALE GENOMIC DNA]</scope>
    <source>
        <strain evidence="8">cv. Chinese Spring</strain>
    </source>
</reference>
<dbReference type="FunFam" id="3.30.200.20:FF:000465">
    <property type="entry name" value="Cysteine-rich receptor-like protein kinase 6"/>
    <property type="match status" value="1"/>
</dbReference>
<keyword evidence="9" id="KW-1185">Reference proteome</keyword>
<dbReference type="PaxDb" id="4565-Traes_4BL_BA380620F.1"/>
<dbReference type="Gene3D" id="3.40.50.410">
    <property type="entry name" value="von Willebrand factor, type A domain"/>
    <property type="match status" value="1"/>
</dbReference>